<dbReference type="Pfam" id="PF12724">
    <property type="entry name" value="Flavodoxin_5"/>
    <property type="match status" value="1"/>
</dbReference>
<dbReference type="InterPro" id="IPR026816">
    <property type="entry name" value="Flavodoxin_dom"/>
</dbReference>
<dbReference type="InterPro" id="IPR052200">
    <property type="entry name" value="Protoporphyrinogen_IX_DH"/>
</dbReference>
<dbReference type="InterPro" id="IPR029039">
    <property type="entry name" value="Flavoprotein-like_sf"/>
</dbReference>
<dbReference type="Proteomes" id="UP001529421">
    <property type="component" value="Unassembled WGS sequence"/>
</dbReference>
<evidence type="ECO:0000313" key="2">
    <source>
        <dbReference type="EMBL" id="MDM8274049.1"/>
    </source>
</evidence>
<dbReference type="RefSeq" id="WP_204671291.1">
    <property type="nucleotide sequence ID" value="NZ_JACJKQ010000001.1"/>
</dbReference>
<reference evidence="2 3" key="2">
    <citation type="submission" date="2023-06" db="EMBL/GenBank/DDBJ databases">
        <authorList>
            <person name="Zeman M."/>
            <person name="Kubasova T."/>
            <person name="Jahodarova E."/>
            <person name="Nykrynova M."/>
            <person name="Rychlik I."/>
        </authorList>
    </citation>
    <scope>NUCLEOTIDE SEQUENCE [LARGE SCALE GENOMIC DNA]</scope>
    <source>
        <strain evidence="2 3">154_Feed</strain>
    </source>
</reference>
<sequence>MKTAILYVSKHHGNTKRLVDAIAAAHDDVDLIDVTALGKDETPDLSDYRLIGLASGIYYSEFDRALTRVAANALTQGDMVFALMTYGSQNKWYGKDLDSICRMKQAVLLRIYGCPGWDTWGPFKIGGGVAKGHPTDEEVQGALAFYDQLVEDYGEPIEVEFQKRAKRRAQEAQIHRGGLLMLIKRTVNKIFNKFTR</sequence>
<evidence type="ECO:0000259" key="1">
    <source>
        <dbReference type="Pfam" id="PF12724"/>
    </source>
</evidence>
<keyword evidence="3" id="KW-1185">Reference proteome</keyword>
<dbReference type="SUPFAM" id="SSF52218">
    <property type="entry name" value="Flavoproteins"/>
    <property type="match status" value="1"/>
</dbReference>
<evidence type="ECO:0000313" key="3">
    <source>
        <dbReference type="Proteomes" id="UP001529421"/>
    </source>
</evidence>
<dbReference type="PANTHER" id="PTHR38030:SF2">
    <property type="entry name" value="PROTOPORPHYRINOGEN IX DEHYDROGENASE [QUINONE]"/>
    <property type="match status" value="1"/>
</dbReference>
<protein>
    <submittedName>
        <fullName evidence="2">Flavodoxin domain-containing protein</fullName>
    </submittedName>
</protein>
<reference evidence="3" key="1">
    <citation type="submission" date="2023-06" db="EMBL/GenBank/DDBJ databases">
        <title>Identification and characterization of horizontal gene transfer across gut microbiota members of farm animals based on homology search.</title>
        <authorList>
            <person name="Zeman M."/>
            <person name="Kubasova T."/>
            <person name="Jahodarova E."/>
            <person name="Nykrynova M."/>
            <person name="Rychlik I."/>
        </authorList>
    </citation>
    <scope>NUCLEOTIDE SEQUENCE [LARGE SCALE GENOMIC DNA]</scope>
    <source>
        <strain evidence="3">154_Feed</strain>
    </source>
</reference>
<accession>A0ABT7V7Z4</accession>
<dbReference type="EMBL" id="JAUDDZ010000001">
    <property type="protein sequence ID" value="MDM8274049.1"/>
    <property type="molecule type" value="Genomic_DNA"/>
</dbReference>
<feature type="domain" description="Flavodoxin" evidence="1">
    <location>
        <begin position="5"/>
        <end position="67"/>
    </location>
</feature>
<dbReference type="PANTHER" id="PTHR38030">
    <property type="entry name" value="PROTOPORPHYRINOGEN IX DEHYDROGENASE [MENAQUINONE]"/>
    <property type="match status" value="1"/>
</dbReference>
<proteinExistence type="predicted"/>
<organism evidence="2 3">
    <name type="scientific">Enorma phocaeensis</name>
    <dbReference type="NCBI Taxonomy" id="1871019"/>
    <lineage>
        <taxon>Bacteria</taxon>
        <taxon>Bacillati</taxon>
        <taxon>Actinomycetota</taxon>
        <taxon>Coriobacteriia</taxon>
        <taxon>Coriobacteriales</taxon>
        <taxon>Coriobacteriaceae</taxon>
        <taxon>Enorma</taxon>
    </lineage>
</organism>
<name>A0ABT7V7Z4_9ACTN</name>
<dbReference type="Gene3D" id="3.40.50.360">
    <property type="match status" value="1"/>
</dbReference>
<comment type="caution">
    <text evidence="2">The sequence shown here is derived from an EMBL/GenBank/DDBJ whole genome shotgun (WGS) entry which is preliminary data.</text>
</comment>
<gene>
    <name evidence="2" type="ORF">QUW28_00835</name>
</gene>